<protein>
    <submittedName>
        <fullName evidence="1">Uncharacterized protein</fullName>
    </submittedName>
</protein>
<organism evidence="1 2">
    <name type="scientific">Wolfiporia cocos (strain MD-104)</name>
    <name type="common">Brown rot fungus</name>
    <dbReference type="NCBI Taxonomy" id="742152"/>
    <lineage>
        <taxon>Eukaryota</taxon>
        <taxon>Fungi</taxon>
        <taxon>Dikarya</taxon>
        <taxon>Basidiomycota</taxon>
        <taxon>Agaricomycotina</taxon>
        <taxon>Agaricomycetes</taxon>
        <taxon>Polyporales</taxon>
        <taxon>Phaeolaceae</taxon>
        <taxon>Wolfiporia</taxon>
    </lineage>
</organism>
<dbReference type="OrthoDB" id="3222645at2759"/>
<evidence type="ECO:0000313" key="2">
    <source>
        <dbReference type="Proteomes" id="UP000218811"/>
    </source>
</evidence>
<gene>
    <name evidence="1" type="ORF">WOLCODRAFT_109039</name>
</gene>
<proteinExistence type="predicted"/>
<name>A0A2H3JL03_WOLCO</name>
<evidence type="ECO:0000313" key="1">
    <source>
        <dbReference type="EMBL" id="PCH36687.1"/>
    </source>
</evidence>
<dbReference type="STRING" id="742152.A0A2H3JL03"/>
<dbReference type="Proteomes" id="UP000218811">
    <property type="component" value="Unassembled WGS sequence"/>
</dbReference>
<dbReference type="OMA" id="FECTTYL"/>
<sequence length="377" mass="42177">MQEHLNEREERLRGVQDGFQRANDTTRCLQQELAETRKALRDEYRRHDQTVKIHERALATSTDKHTKTTTLLEVRTAELQAAETYLTKVDNVSDADLLSMVGELNSQIYQLAAQMSDKISFSSCPTNQLALPLELTQAVERSIGPAILHLLLIRGHSEDAICVQIALQACIVSFAHRIIETWDFETDAANDLLRRAYDSLKITENPAVSGRWRALTKATLRSLTQIDSFKSRLRGAMAEVIVDVVRVAGTSIALSSEELVQSITDNFREHLSAIIDMICSVHKVLGEDIVSSHIAPIFYPFGHVFDANCMEEAYPSGRHSDGQAYNAHPLSIFGTVEMGVQRIETNDFGVGHAGRLHYVTLLKPKVVVETLTNELQR</sequence>
<accession>A0A2H3JL03</accession>
<dbReference type="AlphaFoldDB" id="A0A2H3JL03"/>
<keyword evidence="2" id="KW-1185">Reference proteome</keyword>
<reference evidence="1 2" key="1">
    <citation type="journal article" date="2012" name="Science">
        <title>The Paleozoic origin of enzymatic lignin decomposition reconstructed from 31 fungal genomes.</title>
        <authorList>
            <person name="Floudas D."/>
            <person name="Binder M."/>
            <person name="Riley R."/>
            <person name="Barry K."/>
            <person name="Blanchette R.A."/>
            <person name="Henrissat B."/>
            <person name="Martinez A.T."/>
            <person name="Otillar R."/>
            <person name="Spatafora J.W."/>
            <person name="Yadav J.S."/>
            <person name="Aerts A."/>
            <person name="Benoit I."/>
            <person name="Boyd A."/>
            <person name="Carlson A."/>
            <person name="Copeland A."/>
            <person name="Coutinho P.M."/>
            <person name="de Vries R.P."/>
            <person name="Ferreira P."/>
            <person name="Findley K."/>
            <person name="Foster B."/>
            <person name="Gaskell J."/>
            <person name="Glotzer D."/>
            <person name="Gorecki P."/>
            <person name="Heitman J."/>
            <person name="Hesse C."/>
            <person name="Hori C."/>
            <person name="Igarashi K."/>
            <person name="Jurgens J.A."/>
            <person name="Kallen N."/>
            <person name="Kersten P."/>
            <person name="Kohler A."/>
            <person name="Kuees U."/>
            <person name="Kumar T.K.A."/>
            <person name="Kuo A."/>
            <person name="LaButti K."/>
            <person name="Larrondo L.F."/>
            <person name="Lindquist E."/>
            <person name="Ling A."/>
            <person name="Lombard V."/>
            <person name="Lucas S."/>
            <person name="Lundell T."/>
            <person name="Martin R."/>
            <person name="McLaughlin D.J."/>
            <person name="Morgenstern I."/>
            <person name="Morin E."/>
            <person name="Murat C."/>
            <person name="Nagy L.G."/>
            <person name="Nolan M."/>
            <person name="Ohm R.A."/>
            <person name="Patyshakuliyeva A."/>
            <person name="Rokas A."/>
            <person name="Ruiz-Duenas F.J."/>
            <person name="Sabat G."/>
            <person name="Salamov A."/>
            <person name="Samejima M."/>
            <person name="Schmutz J."/>
            <person name="Slot J.C."/>
            <person name="St John F."/>
            <person name="Stenlid J."/>
            <person name="Sun H."/>
            <person name="Sun S."/>
            <person name="Syed K."/>
            <person name="Tsang A."/>
            <person name="Wiebenga A."/>
            <person name="Young D."/>
            <person name="Pisabarro A."/>
            <person name="Eastwood D.C."/>
            <person name="Martin F."/>
            <person name="Cullen D."/>
            <person name="Grigoriev I.V."/>
            <person name="Hibbett D.S."/>
        </authorList>
    </citation>
    <scope>NUCLEOTIDE SEQUENCE [LARGE SCALE GENOMIC DNA]</scope>
    <source>
        <strain evidence="1 2">MD-104</strain>
    </source>
</reference>
<dbReference type="EMBL" id="KB467887">
    <property type="protein sequence ID" value="PCH36687.1"/>
    <property type="molecule type" value="Genomic_DNA"/>
</dbReference>